<dbReference type="Proteomes" id="UP000256710">
    <property type="component" value="Unassembled WGS sequence"/>
</dbReference>
<evidence type="ECO:0000313" key="4">
    <source>
        <dbReference type="Proteomes" id="UP000256710"/>
    </source>
</evidence>
<organism evidence="2 3">
    <name type="scientific">Cupriavidus neocaledonicus</name>
    <dbReference type="NCBI Taxonomy" id="1040979"/>
    <lineage>
        <taxon>Bacteria</taxon>
        <taxon>Pseudomonadati</taxon>
        <taxon>Pseudomonadota</taxon>
        <taxon>Betaproteobacteria</taxon>
        <taxon>Burkholderiales</taxon>
        <taxon>Burkholderiaceae</taxon>
        <taxon>Cupriavidus</taxon>
    </lineage>
</organism>
<gene>
    <name evidence="1" type="ORF">CBM2605_A240064</name>
    <name evidence="2" type="ORF">CBM2607_20053</name>
</gene>
<evidence type="ECO:0000313" key="1">
    <source>
        <dbReference type="EMBL" id="SOZ36062.1"/>
    </source>
</evidence>
<dbReference type="Gene3D" id="1.10.287.950">
    <property type="entry name" value="Methyl-accepting chemotaxis protein"/>
    <property type="match status" value="1"/>
</dbReference>
<dbReference type="Proteomes" id="UP000255168">
    <property type="component" value="Chromosome I"/>
</dbReference>
<dbReference type="SUPFAM" id="SSF58104">
    <property type="entry name" value="Methyl-accepting chemotaxis protein (MCP) signaling domain"/>
    <property type="match status" value="1"/>
</dbReference>
<proteinExistence type="predicted"/>
<evidence type="ECO:0000313" key="3">
    <source>
        <dbReference type="Proteomes" id="UP000255168"/>
    </source>
</evidence>
<evidence type="ECO:0000313" key="2">
    <source>
        <dbReference type="EMBL" id="SPD48067.1"/>
    </source>
</evidence>
<dbReference type="RefSeq" id="WP_018006293.1">
    <property type="nucleotide sequence ID" value="NZ_AQUR01000096.1"/>
</dbReference>
<name>A0A375HCT8_9BURK</name>
<accession>A0A375HCT8</accession>
<dbReference type="AlphaFoldDB" id="A0A375HCT8"/>
<keyword evidence="4" id="KW-1185">Reference proteome</keyword>
<dbReference type="EMBL" id="LT984806">
    <property type="protein sequence ID" value="SPD48067.1"/>
    <property type="molecule type" value="Genomic_DNA"/>
</dbReference>
<reference evidence="3 4" key="1">
    <citation type="submission" date="2018-01" db="EMBL/GenBank/DDBJ databases">
        <authorList>
            <person name="Clerissi C."/>
        </authorList>
    </citation>
    <scope>NUCLEOTIDE SEQUENCE [LARGE SCALE GENOMIC DNA]</scope>
    <source>
        <strain evidence="1">Cupriavidus taiwanensis STM 6082</strain>
        <strain evidence="2">Cupriavidus taiwanensis STM 6160</strain>
    </source>
</reference>
<dbReference type="EMBL" id="OFTC01000017">
    <property type="protein sequence ID" value="SOZ36062.1"/>
    <property type="molecule type" value="Genomic_DNA"/>
</dbReference>
<protein>
    <submittedName>
        <fullName evidence="1">Chemotaxis sensory transducer</fullName>
    </submittedName>
</protein>
<sequence length="80" mass="8634">MLAGEVRQLAHRCGAATREIRGLIYTSVERAHAGTERVGHTGETMFEENAELVAGAAEAARAEQAQTKRLNRAVAVFRLG</sequence>